<gene>
    <name evidence="3" type="ORF">SNAT2548_LOCUS5782</name>
</gene>
<evidence type="ECO:0000256" key="1">
    <source>
        <dbReference type="SAM" id="MobiDB-lite"/>
    </source>
</evidence>
<feature type="region of interest" description="Disordered" evidence="1">
    <location>
        <begin position="145"/>
        <end position="164"/>
    </location>
</feature>
<dbReference type="EMBL" id="CAJNDS010000374">
    <property type="protein sequence ID" value="CAE7198876.1"/>
    <property type="molecule type" value="Genomic_DNA"/>
</dbReference>
<name>A0A812J7I8_9DINO</name>
<dbReference type="AlphaFoldDB" id="A0A812J7I8"/>
<proteinExistence type="predicted"/>
<dbReference type="OrthoDB" id="443798at2759"/>
<feature type="non-terminal residue" evidence="3">
    <location>
        <position position="1"/>
    </location>
</feature>
<keyword evidence="4" id="KW-1185">Reference proteome</keyword>
<protein>
    <submittedName>
        <fullName evidence="3">Uncharacterized protein</fullName>
    </submittedName>
</protein>
<evidence type="ECO:0000313" key="3">
    <source>
        <dbReference type="EMBL" id="CAE7198876.1"/>
    </source>
</evidence>
<sequence length="164" mass="18876">AWAPWAFAKKDPNKVIAALELLATLVKLWVPCSEERKSSREAIRGYTDNKSNEAVLRKLMTTKFPSILVLMELAEELAAKNCELQLQWIRRDLNQLADDLTNENFASFDPKFRIELSGEKLDWRVLDKLLVHAKSYYEGLGLSKRAKGSKPGRFAKRTRKLDPW</sequence>
<evidence type="ECO:0000256" key="2">
    <source>
        <dbReference type="SAM" id="SignalP"/>
    </source>
</evidence>
<reference evidence="3" key="1">
    <citation type="submission" date="2021-02" db="EMBL/GenBank/DDBJ databases">
        <authorList>
            <person name="Dougan E. K."/>
            <person name="Rhodes N."/>
            <person name="Thang M."/>
            <person name="Chan C."/>
        </authorList>
    </citation>
    <scope>NUCLEOTIDE SEQUENCE</scope>
</reference>
<comment type="caution">
    <text evidence="3">The sequence shown here is derived from an EMBL/GenBank/DDBJ whole genome shotgun (WGS) entry which is preliminary data.</text>
</comment>
<dbReference type="Proteomes" id="UP000604046">
    <property type="component" value="Unassembled WGS sequence"/>
</dbReference>
<feature type="chain" id="PRO_5032965682" evidence="2">
    <location>
        <begin position="18"/>
        <end position="164"/>
    </location>
</feature>
<organism evidence="3 4">
    <name type="scientific">Symbiodinium natans</name>
    <dbReference type="NCBI Taxonomy" id="878477"/>
    <lineage>
        <taxon>Eukaryota</taxon>
        <taxon>Sar</taxon>
        <taxon>Alveolata</taxon>
        <taxon>Dinophyceae</taxon>
        <taxon>Suessiales</taxon>
        <taxon>Symbiodiniaceae</taxon>
        <taxon>Symbiodinium</taxon>
    </lineage>
</organism>
<accession>A0A812J7I8</accession>
<keyword evidence="2" id="KW-0732">Signal</keyword>
<evidence type="ECO:0000313" key="4">
    <source>
        <dbReference type="Proteomes" id="UP000604046"/>
    </source>
</evidence>
<feature type="signal peptide" evidence="2">
    <location>
        <begin position="1"/>
        <end position="17"/>
    </location>
</feature>